<comment type="caution">
    <text evidence="1">The sequence shown here is derived from an EMBL/GenBank/DDBJ whole genome shotgun (WGS) entry which is preliminary data.</text>
</comment>
<reference evidence="1" key="1">
    <citation type="submission" date="2021-03" db="EMBL/GenBank/DDBJ databases">
        <authorList>
            <person name="Bekaert M."/>
        </authorList>
    </citation>
    <scope>NUCLEOTIDE SEQUENCE</scope>
</reference>
<proteinExistence type="predicted"/>
<keyword evidence="2" id="KW-1185">Reference proteome</keyword>
<organism evidence="1 2">
    <name type="scientific">Mytilus edulis</name>
    <name type="common">Blue mussel</name>
    <dbReference type="NCBI Taxonomy" id="6550"/>
    <lineage>
        <taxon>Eukaryota</taxon>
        <taxon>Metazoa</taxon>
        <taxon>Spiralia</taxon>
        <taxon>Lophotrochozoa</taxon>
        <taxon>Mollusca</taxon>
        <taxon>Bivalvia</taxon>
        <taxon>Autobranchia</taxon>
        <taxon>Pteriomorphia</taxon>
        <taxon>Mytilida</taxon>
        <taxon>Mytiloidea</taxon>
        <taxon>Mytilidae</taxon>
        <taxon>Mytilinae</taxon>
        <taxon>Mytilus</taxon>
    </lineage>
</organism>
<dbReference type="AlphaFoldDB" id="A0A8S3TZ13"/>
<protein>
    <recommendedName>
        <fullName evidence="3">Death domain-containing protein</fullName>
    </recommendedName>
</protein>
<gene>
    <name evidence="1" type="ORF">MEDL_50686</name>
</gene>
<evidence type="ECO:0000313" key="2">
    <source>
        <dbReference type="Proteomes" id="UP000683360"/>
    </source>
</evidence>
<evidence type="ECO:0008006" key="3">
    <source>
        <dbReference type="Google" id="ProtNLM"/>
    </source>
</evidence>
<evidence type="ECO:0000313" key="1">
    <source>
        <dbReference type="EMBL" id="CAG2238282.1"/>
    </source>
</evidence>
<sequence>MHDAIDENQRAYYIATHFLKRKKQHGLAQHYEASISIPSTLFSLAGDTAKMRKEFTSDLKQTFFNHKKKNHIHLDMVYFINGTDKNDEELQHMTDRVVTFAMKQPSWGQPRPMQWVPLELQISNIRMQNVYIITKDDLRNVNKLNNDLAFNWSSVRRLSFIPAFSCSLAYTIIGTTLNVWPLKEKENMSCIYHKAAILNVVDDNELRLWIEDDMIELYITNQTSIFAISPDILASIQECLTRNLESTLEFYYKSFGGQFKHSKLAELFSMKVGIPCGNSVCYISLEKAKTVDSWKCENNEEHSTSSLLNWIFNRVTDPCKPECKGKTNKELGILPSDKHLVRVGKYFEYDSFEDLIIRLGMKKLTLQNIEDRYHNFDDANPNLKKIPTDKALFNLSKQIGNCSLELGIELGLNVAEIEQILFKNDKNLRRLIEDILLLWKMKSKERQFGIY</sequence>
<dbReference type="EMBL" id="CAJPWZ010002419">
    <property type="protein sequence ID" value="CAG2238282.1"/>
    <property type="molecule type" value="Genomic_DNA"/>
</dbReference>
<dbReference type="Proteomes" id="UP000683360">
    <property type="component" value="Unassembled WGS sequence"/>
</dbReference>
<dbReference type="Gene3D" id="1.10.533.10">
    <property type="entry name" value="Death Domain, Fas"/>
    <property type="match status" value="1"/>
</dbReference>
<dbReference type="InterPro" id="IPR011029">
    <property type="entry name" value="DEATH-like_dom_sf"/>
</dbReference>
<accession>A0A8S3TZ13</accession>
<name>A0A8S3TZ13_MYTED</name>